<dbReference type="PROSITE" id="PS00622">
    <property type="entry name" value="HTH_LUXR_1"/>
    <property type="match status" value="1"/>
</dbReference>
<dbReference type="AlphaFoldDB" id="A0A8H9IRF3"/>
<dbReference type="InterPro" id="IPR000792">
    <property type="entry name" value="Tscrpt_reg_LuxR_C"/>
</dbReference>
<dbReference type="InterPro" id="IPR001789">
    <property type="entry name" value="Sig_transdc_resp-reg_receiver"/>
</dbReference>
<dbReference type="GO" id="GO:0000160">
    <property type="term" value="P:phosphorelay signal transduction system"/>
    <property type="evidence" value="ECO:0007669"/>
    <property type="project" value="InterPro"/>
</dbReference>
<dbReference type="PRINTS" id="PR00038">
    <property type="entry name" value="HTHLUXR"/>
</dbReference>
<dbReference type="PANTHER" id="PTHR45566">
    <property type="entry name" value="HTH-TYPE TRANSCRIPTIONAL REGULATOR YHJB-RELATED"/>
    <property type="match status" value="1"/>
</dbReference>
<dbReference type="Gene3D" id="3.40.50.2300">
    <property type="match status" value="1"/>
</dbReference>
<feature type="domain" description="Response regulatory" evidence="5">
    <location>
        <begin position="3"/>
        <end position="120"/>
    </location>
</feature>
<dbReference type="CDD" id="cd06170">
    <property type="entry name" value="LuxR_C_like"/>
    <property type="match status" value="1"/>
</dbReference>
<dbReference type="PROSITE" id="PS50043">
    <property type="entry name" value="HTH_LUXR_2"/>
    <property type="match status" value="1"/>
</dbReference>
<organism evidence="6 7">
    <name type="scientific">Vreelandella hamiltonii</name>
    <dbReference type="NCBI Taxonomy" id="502829"/>
    <lineage>
        <taxon>Bacteria</taxon>
        <taxon>Pseudomonadati</taxon>
        <taxon>Pseudomonadota</taxon>
        <taxon>Gammaproteobacteria</taxon>
        <taxon>Oceanospirillales</taxon>
        <taxon>Halomonadaceae</taxon>
        <taxon>Vreelandella</taxon>
    </lineage>
</organism>
<evidence type="ECO:0000259" key="4">
    <source>
        <dbReference type="PROSITE" id="PS50043"/>
    </source>
</evidence>
<dbReference type="SMART" id="SM00421">
    <property type="entry name" value="HTH_LUXR"/>
    <property type="match status" value="1"/>
</dbReference>
<name>A0A8H9IRF3_9GAMM</name>
<dbReference type="InterPro" id="IPR011006">
    <property type="entry name" value="CheY-like_superfamily"/>
</dbReference>
<dbReference type="RefSeq" id="WP_189462550.1">
    <property type="nucleotide sequence ID" value="NZ_BMXN01000001.1"/>
</dbReference>
<comment type="caution">
    <text evidence="6">The sequence shown here is derived from an EMBL/GenBank/DDBJ whole genome shotgun (WGS) entry which is preliminary data.</text>
</comment>
<evidence type="ECO:0000313" key="6">
    <source>
        <dbReference type="EMBL" id="GHD53705.1"/>
    </source>
</evidence>
<dbReference type="Proteomes" id="UP000623776">
    <property type="component" value="Unassembled WGS sequence"/>
</dbReference>
<reference evidence="7" key="1">
    <citation type="journal article" date="2019" name="Int. J. Syst. Evol. Microbiol.">
        <title>The Global Catalogue of Microorganisms (GCM) 10K type strain sequencing project: providing services to taxonomists for standard genome sequencing and annotation.</title>
        <authorList>
            <consortium name="The Broad Institute Genomics Platform"/>
            <consortium name="The Broad Institute Genome Sequencing Center for Infectious Disease"/>
            <person name="Wu L."/>
            <person name="Ma J."/>
        </authorList>
    </citation>
    <scope>NUCLEOTIDE SEQUENCE [LARGE SCALE GENOMIC DNA]</scope>
    <source>
        <strain evidence="7">KCTC 22154</strain>
    </source>
</reference>
<gene>
    <name evidence="6" type="primary">agmR</name>
    <name evidence="6" type="ORF">GCM10007157_01300</name>
</gene>
<dbReference type="InterPro" id="IPR016032">
    <property type="entry name" value="Sig_transdc_resp-reg_C-effctor"/>
</dbReference>
<keyword evidence="2" id="KW-0238">DNA-binding</keyword>
<dbReference type="SUPFAM" id="SSF46894">
    <property type="entry name" value="C-terminal effector domain of the bipartite response regulators"/>
    <property type="match status" value="1"/>
</dbReference>
<dbReference type="EMBL" id="BMXN01000001">
    <property type="protein sequence ID" value="GHD53705.1"/>
    <property type="molecule type" value="Genomic_DNA"/>
</dbReference>
<dbReference type="GO" id="GO:0006355">
    <property type="term" value="P:regulation of DNA-templated transcription"/>
    <property type="evidence" value="ECO:0007669"/>
    <property type="project" value="InterPro"/>
</dbReference>
<keyword evidence="7" id="KW-1185">Reference proteome</keyword>
<evidence type="ECO:0000256" key="2">
    <source>
        <dbReference type="ARBA" id="ARBA00023125"/>
    </source>
</evidence>
<dbReference type="PANTHER" id="PTHR45566:SF1">
    <property type="entry name" value="HTH-TYPE TRANSCRIPTIONAL REGULATOR YHJB-RELATED"/>
    <property type="match status" value="1"/>
</dbReference>
<keyword evidence="1 3" id="KW-0597">Phosphoprotein</keyword>
<dbReference type="PROSITE" id="PS50110">
    <property type="entry name" value="RESPONSE_REGULATORY"/>
    <property type="match status" value="1"/>
</dbReference>
<evidence type="ECO:0000256" key="1">
    <source>
        <dbReference type="ARBA" id="ARBA00022553"/>
    </source>
</evidence>
<dbReference type="Pfam" id="PF00196">
    <property type="entry name" value="GerE"/>
    <property type="match status" value="1"/>
</dbReference>
<dbReference type="SMART" id="SM00448">
    <property type="entry name" value="REC"/>
    <property type="match status" value="1"/>
</dbReference>
<dbReference type="Pfam" id="PF00072">
    <property type="entry name" value="Response_reg"/>
    <property type="match status" value="1"/>
</dbReference>
<proteinExistence type="predicted"/>
<dbReference type="GO" id="GO:0003677">
    <property type="term" value="F:DNA binding"/>
    <property type="evidence" value="ECO:0007669"/>
    <property type="project" value="UniProtKB-KW"/>
</dbReference>
<sequence length="239" mass="25656">MYSLLVADDHPLFRDALQAVIRGGLADTRLLEADSLAAAMAHIEAHDTLDLLLLDLSLPDADGLEGLKTLRNAFPWLPVAIVSAHQERQLVLDAITQGAVGYIPKSTPSQQLLSALEQILQGQLYLPADIMRRPPAQRAPVAASVSSSATLQDVERPARLPRLTDKQLDVLSCMSQGMSNKQIARELTIAETTVKTHVSAILRKLGASSRVHAIVLAGEEDLSSHIAQRTAGLSGKSVD</sequence>
<dbReference type="InterPro" id="IPR051015">
    <property type="entry name" value="EvgA-like"/>
</dbReference>
<feature type="domain" description="HTH luxR-type" evidence="4">
    <location>
        <begin position="156"/>
        <end position="221"/>
    </location>
</feature>
<evidence type="ECO:0000313" key="7">
    <source>
        <dbReference type="Proteomes" id="UP000623776"/>
    </source>
</evidence>
<evidence type="ECO:0000259" key="5">
    <source>
        <dbReference type="PROSITE" id="PS50110"/>
    </source>
</evidence>
<dbReference type="SUPFAM" id="SSF52172">
    <property type="entry name" value="CheY-like"/>
    <property type="match status" value="1"/>
</dbReference>
<dbReference type="InterPro" id="IPR058245">
    <property type="entry name" value="NreC/VraR/RcsB-like_REC"/>
</dbReference>
<protein>
    <submittedName>
        <fullName evidence="6">Glycerol metabolism activator</fullName>
    </submittedName>
</protein>
<feature type="modified residue" description="4-aspartylphosphate" evidence="3">
    <location>
        <position position="55"/>
    </location>
</feature>
<evidence type="ECO:0000256" key="3">
    <source>
        <dbReference type="PROSITE-ProRule" id="PRU00169"/>
    </source>
</evidence>
<dbReference type="CDD" id="cd17535">
    <property type="entry name" value="REC_NarL-like"/>
    <property type="match status" value="1"/>
</dbReference>
<accession>A0A8H9IRF3</accession>